<keyword evidence="2" id="KW-0597">Phosphoprotein</keyword>
<dbReference type="Proteomes" id="UP000078576">
    <property type="component" value="Unassembled WGS sequence"/>
</dbReference>
<evidence type="ECO:0000256" key="1">
    <source>
        <dbReference type="ARBA" id="ARBA00022450"/>
    </source>
</evidence>
<feature type="domain" description="Thioester reductase (TE)" evidence="4">
    <location>
        <begin position="509"/>
        <end position="749"/>
    </location>
</feature>
<dbReference type="InterPro" id="IPR020845">
    <property type="entry name" value="AMP-binding_CS"/>
</dbReference>
<dbReference type="Pfam" id="PF23562">
    <property type="entry name" value="AMP-binding_C_3"/>
    <property type="match status" value="1"/>
</dbReference>
<evidence type="ECO:0000259" key="4">
    <source>
        <dbReference type="Pfam" id="PF07993"/>
    </source>
</evidence>
<dbReference type="InterPro" id="IPR013120">
    <property type="entry name" value="FAR_NAD-bd"/>
</dbReference>
<dbReference type="EMBL" id="KN714669">
    <property type="protein sequence ID" value="KUI53474.1"/>
    <property type="molecule type" value="Genomic_DNA"/>
</dbReference>
<dbReference type="STRING" id="694573.A0A194UP84"/>
<organism evidence="5 6">
    <name type="scientific">Cytospora mali</name>
    <name type="common">Apple Valsa canker fungus</name>
    <name type="synonym">Valsa mali</name>
    <dbReference type="NCBI Taxonomy" id="578113"/>
    <lineage>
        <taxon>Eukaryota</taxon>
        <taxon>Fungi</taxon>
        <taxon>Dikarya</taxon>
        <taxon>Ascomycota</taxon>
        <taxon>Pezizomycotina</taxon>
        <taxon>Sordariomycetes</taxon>
        <taxon>Sordariomycetidae</taxon>
        <taxon>Diaporthales</taxon>
        <taxon>Cytosporaceae</taxon>
        <taxon>Cytospora</taxon>
    </lineage>
</organism>
<proteinExistence type="predicted"/>
<dbReference type="Gene3D" id="3.40.50.12780">
    <property type="entry name" value="N-terminal domain of ligase-like"/>
    <property type="match status" value="1"/>
</dbReference>
<dbReference type="Gene3D" id="3.40.50.720">
    <property type="entry name" value="NAD(P)-binding Rossmann-like Domain"/>
    <property type="match status" value="1"/>
</dbReference>
<evidence type="ECO:0000256" key="2">
    <source>
        <dbReference type="ARBA" id="ARBA00022553"/>
    </source>
</evidence>
<feature type="domain" description="AMP-dependent synthetase/ligase" evidence="3">
    <location>
        <begin position="55"/>
        <end position="191"/>
    </location>
</feature>
<gene>
    <name evidence="5" type="ORF">VP1G_01019</name>
</gene>
<dbReference type="OrthoDB" id="429813at2759"/>
<name>A0A194UP84_CYTMA</name>
<keyword evidence="6" id="KW-1185">Reference proteome</keyword>
<sequence length="899" mass="98116">MANEHEKVARWQDDLLPYVVDRLARNKPDTEYAEWVTGSSVVAINHAQLANLFVTSPRNSPAAHRALFDHLKCRTFITTDPIPPPARAILDSVEPLRHLTVPSVEELLGKDHPLYVLSKKYQDLQTDPFVFMHTSGTTGLPKPTTWTHKTCNQVLDSKSREMPDGIPSVEGSLVNGKRVIVKLPPFHSPKLLGYCATHLETILYIGGDLPQDLGDRVAARAYLRCLWGAPETGIGPQLLPPEVLRSSSSGRDVWRYIRFHPCVGAVFDKVTDDVFLNGEKTNPISMEQYIMARNTKLSGALVIGAQRFQAALLIETASERPLSTAEQAALIEHIWPSVEEANRNAPAHARVEKAFIVVLPADRRLIRAGKGTFMRGPSISQYTEEIEKLYGNADVVLDDNNDGTDEAALQVSGLDGITRLVRQHVRAVTGWSSINGTDNLFDQGMDSLSSRVPYGLAAAIFTGRSDGLDERKVMGTLLATCRGLVQQIPAPKDPETQFRRTSKPVKVLLTGSTGTVGTYLLRALLDRVRIGHIFCLGRHVDGGWAVQKRNFTTAGLKMTELDDKSRVTFINADFQQPLLELDSPKYESLRSEVGLIIHAAWAVNFNITLAAFRPHLAGMVNLLSLAALSVAQFVFISSVAAVGGYTTGPPPEEVLNTLDTSGSIGCGRSKLIGELLVDATAQHLGDTMPATIIRIGQVAGPVQHGGLWNPHEWLPSMVLSSLHLGQIPDNLGPLFDNADLVPVDLLADVLVDLATAITEQAASGASVFNLRNPRITPWRTLLPAVTNAYADKQLQVVPPTAWLAKLRASNEEEGDDIVGIKNPALKLLDFFGACDRLQMQVRAPNYQLPAFCLRLSSTTPTPVASPRRSNVDLCDQPTPGLLRPSTLSSVVELLDFAPE</sequence>
<dbReference type="SUPFAM" id="SSF51735">
    <property type="entry name" value="NAD(P)-binding Rossmann-fold domains"/>
    <property type="match status" value="1"/>
</dbReference>
<dbReference type="AlphaFoldDB" id="A0A194UP84"/>
<dbReference type="InterPro" id="IPR036291">
    <property type="entry name" value="NAD(P)-bd_dom_sf"/>
</dbReference>
<dbReference type="Pfam" id="PF00501">
    <property type="entry name" value="AMP-binding"/>
    <property type="match status" value="1"/>
</dbReference>
<evidence type="ECO:0000313" key="5">
    <source>
        <dbReference type="EMBL" id="KUI53474.1"/>
    </source>
</evidence>
<dbReference type="InterPro" id="IPR051414">
    <property type="entry name" value="Adenylate-forming_Reductase"/>
</dbReference>
<reference evidence="6" key="1">
    <citation type="submission" date="2014-12" db="EMBL/GenBank/DDBJ databases">
        <title>Genome Sequence of Valsa Canker Pathogens Uncovers a Specific Adaption of Colonization on Woody Bark.</title>
        <authorList>
            <person name="Yin Z."/>
            <person name="Liu H."/>
            <person name="Gao X."/>
            <person name="Li Z."/>
            <person name="Song N."/>
            <person name="Ke X."/>
            <person name="Dai Q."/>
            <person name="Wu Y."/>
            <person name="Sun Y."/>
            <person name="Xu J.-R."/>
            <person name="Kang Z.K."/>
            <person name="Wang L."/>
            <person name="Huang L."/>
        </authorList>
    </citation>
    <scope>NUCLEOTIDE SEQUENCE [LARGE SCALE GENOMIC DNA]</scope>
    <source>
        <strain evidence="6">SXYL134</strain>
    </source>
</reference>
<dbReference type="SUPFAM" id="SSF56801">
    <property type="entry name" value="Acetyl-CoA synthetase-like"/>
    <property type="match status" value="1"/>
</dbReference>
<protein>
    <submittedName>
        <fullName evidence="5">Polyketide synthase HetM</fullName>
    </submittedName>
</protein>
<dbReference type="PANTHER" id="PTHR43439">
    <property type="entry name" value="PHENYLACETATE-COENZYME A LIGASE"/>
    <property type="match status" value="1"/>
</dbReference>
<dbReference type="Pfam" id="PF07993">
    <property type="entry name" value="NAD_binding_4"/>
    <property type="match status" value="1"/>
</dbReference>
<accession>A0A194UP84</accession>
<dbReference type="InterPro" id="IPR000873">
    <property type="entry name" value="AMP-dep_synth/lig_dom"/>
</dbReference>
<evidence type="ECO:0000259" key="3">
    <source>
        <dbReference type="Pfam" id="PF00501"/>
    </source>
</evidence>
<dbReference type="InterPro" id="IPR042099">
    <property type="entry name" value="ANL_N_sf"/>
</dbReference>
<dbReference type="PANTHER" id="PTHR43439:SF2">
    <property type="entry name" value="ENZYME, PUTATIVE (JCVI)-RELATED"/>
    <property type="match status" value="1"/>
</dbReference>
<evidence type="ECO:0000313" key="6">
    <source>
        <dbReference type="Proteomes" id="UP000078576"/>
    </source>
</evidence>
<keyword evidence="1" id="KW-0596">Phosphopantetheine</keyword>
<dbReference type="PROSITE" id="PS00455">
    <property type="entry name" value="AMP_BINDING"/>
    <property type="match status" value="1"/>
</dbReference>